<gene>
    <name evidence="1" type="ORF">Ctob_016237</name>
</gene>
<proteinExistence type="predicted"/>
<dbReference type="AlphaFoldDB" id="A0A0M0K351"/>
<comment type="caution">
    <text evidence="1">The sequence shown here is derived from an EMBL/GenBank/DDBJ whole genome shotgun (WGS) entry which is preliminary data.</text>
</comment>
<evidence type="ECO:0000313" key="2">
    <source>
        <dbReference type="Proteomes" id="UP000037460"/>
    </source>
</evidence>
<protein>
    <submittedName>
        <fullName evidence="1">Uncharacterized protein</fullName>
    </submittedName>
</protein>
<dbReference type="EMBL" id="JWZX01001677">
    <property type="protein sequence ID" value="KOO32818.1"/>
    <property type="molecule type" value="Genomic_DNA"/>
</dbReference>
<accession>A0A0M0K351</accession>
<dbReference type="Proteomes" id="UP000037460">
    <property type="component" value="Unassembled WGS sequence"/>
</dbReference>
<reference evidence="2" key="1">
    <citation type="journal article" date="2015" name="PLoS Genet.">
        <title>Genome Sequence and Transcriptome Analyses of Chrysochromulina tobin: Metabolic Tools for Enhanced Algal Fitness in the Prominent Order Prymnesiales (Haptophyceae).</title>
        <authorList>
            <person name="Hovde B.T."/>
            <person name="Deodato C.R."/>
            <person name="Hunsperger H.M."/>
            <person name="Ryken S.A."/>
            <person name="Yost W."/>
            <person name="Jha R.K."/>
            <person name="Patterson J."/>
            <person name="Monnat R.J. Jr."/>
            <person name="Barlow S.B."/>
            <person name="Starkenburg S.R."/>
            <person name="Cattolico R.A."/>
        </authorList>
    </citation>
    <scope>NUCLEOTIDE SEQUENCE</scope>
    <source>
        <strain evidence="2">CCMP291</strain>
    </source>
</reference>
<sequence length="115" mass="13036">MIARVRGHERAHHHLGAVGMPEPVNLVLHPLEQLRVSGSRQEQVGKSRCAGRRCLALELVDPALRASKVLRQQHAARDADRYEWPQVIILDRADSGEEVKEEERQANAKPMLTFF</sequence>
<evidence type="ECO:0000313" key="1">
    <source>
        <dbReference type="EMBL" id="KOO32818.1"/>
    </source>
</evidence>
<organism evidence="1 2">
    <name type="scientific">Chrysochromulina tobinii</name>
    <dbReference type="NCBI Taxonomy" id="1460289"/>
    <lineage>
        <taxon>Eukaryota</taxon>
        <taxon>Haptista</taxon>
        <taxon>Haptophyta</taxon>
        <taxon>Prymnesiophyceae</taxon>
        <taxon>Prymnesiales</taxon>
        <taxon>Chrysochromulinaceae</taxon>
        <taxon>Chrysochromulina</taxon>
    </lineage>
</organism>
<name>A0A0M0K351_9EUKA</name>
<keyword evidence="2" id="KW-1185">Reference proteome</keyword>